<dbReference type="InterPro" id="IPR024787">
    <property type="entry name" value="EcsC"/>
</dbReference>
<accession>A0A9J6ZL88</accession>
<evidence type="ECO:0000313" key="1">
    <source>
        <dbReference type="EMBL" id="URN96457.1"/>
    </source>
</evidence>
<organism evidence="1 2">
    <name type="scientific">Candidatus Pristimantibacillus lignocellulolyticus</name>
    <dbReference type="NCBI Taxonomy" id="2994561"/>
    <lineage>
        <taxon>Bacteria</taxon>
        <taxon>Bacillati</taxon>
        <taxon>Bacillota</taxon>
        <taxon>Bacilli</taxon>
        <taxon>Bacillales</taxon>
        <taxon>Paenibacillaceae</taxon>
        <taxon>Candidatus Pristimantibacillus</taxon>
    </lineage>
</organism>
<gene>
    <name evidence="1" type="ORF">NAG76_09655</name>
</gene>
<dbReference type="KEGG" id="plig:NAG76_09655"/>
<dbReference type="Pfam" id="PF12787">
    <property type="entry name" value="EcsC"/>
    <property type="match status" value="1"/>
</dbReference>
<name>A0A9J6ZL88_9BACL</name>
<reference evidence="1" key="1">
    <citation type="submission" date="2022-05" db="EMBL/GenBank/DDBJ databases">
        <title>Novel bacterial taxa in a minimal lignocellulolytic consortium and its capacity to transform plastics disclosed by genome-resolved metagenomics.</title>
        <authorList>
            <person name="Rodriguez C.A.D."/>
            <person name="Diaz-Garcia L."/>
            <person name="Herrera K."/>
            <person name="Tarazona N.A."/>
            <person name="Sproer C."/>
            <person name="Overmann J."/>
            <person name="Jimenez D.J."/>
        </authorList>
    </citation>
    <scope>NUCLEOTIDE SEQUENCE</scope>
    <source>
        <strain evidence="1">MAG5</strain>
    </source>
</reference>
<sequence length="284" mass="31827">MISTDTKQQLEIEIQEVQAWEQDQKDLWFWEKLGRLPFMLLDKVTPKFIQQKLGQAVEEIGGYVQNGGKYLISEKSILEQVQQNAITAMQSEKSEVESINRTEPLTLDQCATLPMAVMNKTADQLSTSRSSMAMIQGATTGIGGFLTLAVDIPAILGLSLKIIQEIAISYGFDPKQKEERIFAVKVMQFASSDIVGKKAILEDLEGFGNGERNQQMISQLQGWQEVIALYRDNFGWKKLFQLIPVAGVLFGAFINKGMLNDVAEAAKMLYRKRRALQKLEALGE</sequence>
<dbReference type="EMBL" id="CP097899">
    <property type="protein sequence ID" value="URN96457.1"/>
    <property type="molecule type" value="Genomic_DNA"/>
</dbReference>
<dbReference type="PANTHER" id="PTHR41260:SF1">
    <property type="entry name" value="PROTEIN ECSC"/>
    <property type="match status" value="1"/>
</dbReference>
<protein>
    <submittedName>
        <fullName evidence="1">EcsC family protein</fullName>
    </submittedName>
</protein>
<dbReference type="Proteomes" id="UP001056756">
    <property type="component" value="Chromosome"/>
</dbReference>
<proteinExistence type="predicted"/>
<evidence type="ECO:0000313" key="2">
    <source>
        <dbReference type="Proteomes" id="UP001056756"/>
    </source>
</evidence>
<dbReference type="PANTHER" id="PTHR41260">
    <property type="entry name" value="PROTEIN ECSC"/>
    <property type="match status" value="1"/>
</dbReference>
<dbReference type="AlphaFoldDB" id="A0A9J6ZL88"/>